<dbReference type="Gene3D" id="3.40.640.10">
    <property type="entry name" value="Type I PLP-dependent aspartate aminotransferase-like (Major domain)"/>
    <property type="match status" value="1"/>
</dbReference>
<proteinExistence type="predicted"/>
<comment type="caution">
    <text evidence="2">The sequence shown here is derived from an EMBL/GenBank/DDBJ whole genome shotgun (WGS) entry which is preliminary data.</text>
</comment>
<protein>
    <recommendedName>
        <fullName evidence="1">Aminotransferase class I/classII large domain-containing protein</fullName>
    </recommendedName>
</protein>
<gene>
    <name evidence="2" type="ORF">ACD_71C00097G0002</name>
</gene>
<organism evidence="2">
    <name type="scientific">uncultured bacterium</name>
    <name type="common">gcode 4</name>
    <dbReference type="NCBI Taxonomy" id="1234023"/>
    <lineage>
        <taxon>Bacteria</taxon>
        <taxon>environmental samples</taxon>
    </lineage>
</organism>
<dbReference type="AlphaFoldDB" id="K1Z5R7"/>
<accession>K1Z5R7</accession>
<evidence type="ECO:0000259" key="1">
    <source>
        <dbReference type="Pfam" id="PF00155"/>
    </source>
</evidence>
<dbReference type="PANTHER" id="PTHR43510">
    <property type="entry name" value="AMINOTRANSFERASE FUNCTION, HYPOTHETICAL (EUROFUNG)"/>
    <property type="match status" value="1"/>
</dbReference>
<dbReference type="SUPFAM" id="SSF53383">
    <property type="entry name" value="PLP-dependent transferases"/>
    <property type="match status" value="1"/>
</dbReference>
<dbReference type="EMBL" id="AMFJ01028828">
    <property type="protein sequence ID" value="EKD44566.1"/>
    <property type="molecule type" value="Genomic_DNA"/>
</dbReference>
<sequence>MHDHIIQELVERFSGTSITRKDILRELFQNQELRDKFVNEIRRSTVIGQLTNETLQQLGNTDSCKILAIGDVVYFGELKENWGKFMSDALKNIDVWNLSGYDMTGQGSGELRKALYNYMKLYYDFSGGQKDLEHEIIPTYGATDGFVSILDTVRGIYPDKRIRFIYPEASFMANVKIAESMFWNENVIQIQKPTIDNFFFTPTQVPEYYDDTVHIYYITSVWNPTGNKIDAERLFEVLKYISDTDKNAIFLMDNVYVGILRTEESRNMFAKIFENTEILERIIFLESLSKTLGMTGVRIGWIWSINTLFSENIKKTVILKKAGFSKVLDGLAVHILSDLEQIDTFQNKVYDFWSTQRLRFVEYIRENYPQFFDFEASPPIFERQGIYVFLKIRDNYTVQDIFALTGMIGVGITLSDGEYIRYAFGNVNYF</sequence>
<dbReference type="InterPro" id="IPR015421">
    <property type="entry name" value="PyrdxlP-dep_Trfase_major"/>
</dbReference>
<dbReference type="PANTHER" id="PTHR43510:SF1">
    <property type="entry name" value="AMINOTRANSFERASE FUNCTION, HYPOTHETICAL (EUROFUNG)"/>
    <property type="match status" value="1"/>
</dbReference>
<reference evidence="2" key="1">
    <citation type="journal article" date="2012" name="Science">
        <title>Fermentation, hydrogen, and sulfur metabolism in multiple uncultivated bacterial phyla.</title>
        <authorList>
            <person name="Wrighton K.C."/>
            <person name="Thomas B.C."/>
            <person name="Sharon I."/>
            <person name="Miller C.S."/>
            <person name="Castelle C.J."/>
            <person name="VerBerkmoes N.C."/>
            <person name="Wilkins M.J."/>
            <person name="Hettich R.L."/>
            <person name="Lipton M.S."/>
            <person name="Williams K.H."/>
            <person name="Long P.E."/>
            <person name="Banfield J.F."/>
        </authorList>
    </citation>
    <scope>NUCLEOTIDE SEQUENCE [LARGE SCALE GENOMIC DNA]</scope>
</reference>
<feature type="domain" description="Aminotransferase class I/classII large" evidence="1">
    <location>
        <begin position="106"/>
        <end position="345"/>
    </location>
</feature>
<dbReference type="InterPro" id="IPR004839">
    <property type="entry name" value="Aminotransferase_I/II_large"/>
</dbReference>
<evidence type="ECO:0000313" key="2">
    <source>
        <dbReference type="EMBL" id="EKD44566.1"/>
    </source>
</evidence>
<name>K1Z5R7_9BACT</name>
<dbReference type="GO" id="GO:0030170">
    <property type="term" value="F:pyridoxal phosphate binding"/>
    <property type="evidence" value="ECO:0007669"/>
    <property type="project" value="InterPro"/>
</dbReference>
<dbReference type="InterPro" id="IPR015424">
    <property type="entry name" value="PyrdxlP-dep_Trfase"/>
</dbReference>
<dbReference type="Pfam" id="PF00155">
    <property type="entry name" value="Aminotran_1_2"/>
    <property type="match status" value="1"/>
</dbReference>